<organism evidence="1 2">
    <name type="scientific">Aliarcobacter skirrowii</name>
    <dbReference type="NCBI Taxonomy" id="28200"/>
    <lineage>
        <taxon>Bacteria</taxon>
        <taxon>Pseudomonadati</taxon>
        <taxon>Campylobacterota</taxon>
        <taxon>Epsilonproteobacteria</taxon>
        <taxon>Campylobacterales</taxon>
        <taxon>Arcobacteraceae</taxon>
        <taxon>Aliarcobacter</taxon>
    </lineage>
</organism>
<comment type="caution">
    <text evidence="1">The sequence shown here is derived from an EMBL/GenBank/DDBJ whole genome shotgun (WGS) entry which is preliminary data.</text>
</comment>
<accession>A0A2U2C300</accession>
<gene>
    <name evidence="1" type="ORF">DF188_01695</name>
</gene>
<dbReference type="EMBL" id="QEYI01000001">
    <property type="protein sequence ID" value="PWE23419.1"/>
    <property type="molecule type" value="Genomic_DNA"/>
</dbReference>
<protein>
    <recommendedName>
        <fullName evidence="3">DUF4885 domain-containing protein</fullName>
    </recommendedName>
</protein>
<dbReference type="Proteomes" id="UP000245014">
    <property type="component" value="Unassembled WGS sequence"/>
</dbReference>
<dbReference type="RefSeq" id="WP_109066094.1">
    <property type="nucleotide sequence ID" value="NZ_QEYG01000031.1"/>
</dbReference>
<name>A0A2U2C300_9BACT</name>
<dbReference type="Pfam" id="PF16226">
    <property type="entry name" value="DUF4885"/>
    <property type="match status" value="1"/>
</dbReference>
<reference evidence="1 2" key="1">
    <citation type="submission" date="2018-05" db="EMBL/GenBank/DDBJ databases">
        <title>Antimicrobial susceptibility testing and genomic analysis of Arcobacter skirrowii strains and one Arcobacter butzleri isolated from German poultry farms.</title>
        <authorList>
            <person name="Haenel I."/>
            <person name="Hotzel H."/>
            <person name="Tomaso H."/>
            <person name="Busch A."/>
        </authorList>
    </citation>
    <scope>NUCLEOTIDE SEQUENCE [LARGE SCALE GENOMIC DNA]</scope>
    <source>
        <strain evidence="2">v</strain>
    </source>
</reference>
<sequence>MKINTNIQQFSSLSGIKVTQNSNTSQNKNSEAVNINIDSKTLDTLNLLSSLNEETILKAYDNSYINPDMEALVKKLEEHYKKTNEENKKFPDPSNHIWNKYNNPKYEYYAKEMNDTERKISFEQEKSQLNGKYHSFRTADYHVKDMKAIYDDVDVARQKAYYRDKVNEQFSQLLDRYGIEIPKDTNISFTIDPYDYKVSVSGIEDKSLASLLEDVLNTADNSKELFTHIYKSSTDNNSQITLESNEKSRIFHEIKDKTGYDLRDLENVDGKFLTPDGTDILEIYKEAMIKSDKVPEEYKGLLYEFNAQKLQNVAQKGFLNVPDMVLSIDYKNGSFYDVGQSENFGVEKRDWIDKLDASKPQTWKEANKSDSITIGNKQGIIKEALNLNTLTLDSLKSEAKGLFEEYGTSDFELIKLILMQKYLMDKEDSQADKEFYKLLKEWENEIKISIDR</sequence>
<dbReference type="AlphaFoldDB" id="A0A2U2C300"/>
<dbReference type="InterPro" id="IPR032617">
    <property type="entry name" value="DUF4885"/>
</dbReference>
<evidence type="ECO:0000313" key="2">
    <source>
        <dbReference type="Proteomes" id="UP000245014"/>
    </source>
</evidence>
<evidence type="ECO:0000313" key="1">
    <source>
        <dbReference type="EMBL" id="PWE23419.1"/>
    </source>
</evidence>
<evidence type="ECO:0008006" key="3">
    <source>
        <dbReference type="Google" id="ProtNLM"/>
    </source>
</evidence>
<proteinExistence type="predicted"/>